<protein>
    <submittedName>
        <fullName evidence="2">Alpha/beta hydrolase</fullName>
    </submittedName>
</protein>
<dbReference type="SUPFAM" id="SSF53474">
    <property type="entry name" value="alpha/beta-Hydrolases"/>
    <property type="match status" value="1"/>
</dbReference>
<evidence type="ECO:0000313" key="3">
    <source>
        <dbReference type="Proteomes" id="UP001206067"/>
    </source>
</evidence>
<name>A0ABT1XRV8_9SPHN</name>
<accession>A0ABT1XRV8</accession>
<dbReference type="InterPro" id="IPR000073">
    <property type="entry name" value="AB_hydrolase_1"/>
</dbReference>
<dbReference type="Gene3D" id="3.40.50.1820">
    <property type="entry name" value="alpha/beta hydrolase"/>
    <property type="match status" value="1"/>
</dbReference>
<reference evidence="2 3" key="1">
    <citation type="submission" date="2022-08" db="EMBL/GenBank/DDBJ databases">
        <title>Polyphasic taxonomy analysis of Qipengyuania sp.RS5-5.</title>
        <authorList>
            <person name="Xamxidin M."/>
            <person name="Wu M."/>
        </authorList>
    </citation>
    <scope>NUCLEOTIDE SEQUENCE [LARGE SCALE GENOMIC DNA]</scope>
    <source>
        <strain evidence="2 3">RS5-5</strain>
    </source>
</reference>
<dbReference type="PANTHER" id="PTHR43433:SF4">
    <property type="entry name" value="NON-HEME CHLOROPEROXIDASE-RELATED"/>
    <property type="match status" value="1"/>
</dbReference>
<dbReference type="PRINTS" id="PR00111">
    <property type="entry name" value="ABHYDROLASE"/>
</dbReference>
<dbReference type="RefSeq" id="WP_257595777.1">
    <property type="nucleotide sequence ID" value="NZ_JANKHH010000004.1"/>
</dbReference>
<comment type="caution">
    <text evidence="2">The sequence shown here is derived from an EMBL/GenBank/DDBJ whole genome shotgun (WGS) entry which is preliminary data.</text>
</comment>
<evidence type="ECO:0000259" key="1">
    <source>
        <dbReference type="Pfam" id="PF00561"/>
    </source>
</evidence>
<dbReference type="EMBL" id="JANKHH010000004">
    <property type="protein sequence ID" value="MCR2833999.1"/>
    <property type="molecule type" value="Genomic_DNA"/>
</dbReference>
<dbReference type="Proteomes" id="UP001206067">
    <property type="component" value="Unassembled WGS sequence"/>
</dbReference>
<keyword evidence="2" id="KW-0378">Hydrolase</keyword>
<dbReference type="GO" id="GO:0016787">
    <property type="term" value="F:hydrolase activity"/>
    <property type="evidence" value="ECO:0007669"/>
    <property type="project" value="UniProtKB-KW"/>
</dbReference>
<feature type="domain" description="AB hydrolase-1" evidence="1">
    <location>
        <begin position="22"/>
        <end position="257"/>
    </location>
</feature>
<dbReference type="PANTHER" id="PTHR43433">
    <property type="entry name" value="HYDROLASE, ALPHA/BETA FOLD FAMILY PROTEIN"/>
    <property type="match status" value="1"/>
</dbReference>
<dbReference type="Pfam" id="PF00561">
    <property type="entry name" value="Abhydrolase_1"/>
    <property type="match status" value="1"/>
</dbReference>
<keyword evidence="3" id="KW-1185">Reference proteome</keyword>
<dbReference type="InterPro" id="IPR029058">
    <property type="entry name" value="AB_hydrolase_fold"/>
</dbReference>
<sequence>MPNFMTRDGTSIRYKELGEGRPVILIHGWPLSGDSWDAVMMALADNDMRAVAYDRRGFGRSDHAPSGYDYDTFSDDLADLIGYLELTDNIGVAGFSMGGGEIARYMSRHGGKGVTAAALISSVVPYMLKTDDNPDGVPQETFDTMTKGMKDDFRAFFTGFFEDFYGVGGPGTQVSEEERHWAWLTAMKSSQYATLQSAAAFASTDFRPDLPHFKVPTLVVHGTNDQTVPIDATGRAVAEQVEGATLIEYEDEPHAVFATVTDRLADDLVDFFSNN</sequence>
<gene>
    <name evidence="2" type="ORF">NSO95_08575</name>
</gene>
<dbReference type="InterPro" id="IPR050471">
    <property type="entry name" value="AB_hydrolase"/>
</dbReference>
<proteinExistence type="predicted"/>
<organism evidence="2 3">
    <name type="scientific">Parerythrobacter lacustris</name>
    <dbReference type="NCBI Taxonomy" id="2969984"/>
    <lineage>
        <taxon>Bacteria</taxon>
        <taxon>Pseudomonadati</taxon>
        <taxon>Pseudomonadota</taxon>
        <taxon>Alphaproteobacteria</taxon>
        <taxon>Sphingomonadales</taxon>
        <taxon>Erythrobacteraceae</taxon>
        <taxon>Parerythrobacter</taxon>
    </lineage>
</organism>
<evidence type="ECO:0000313" key="2">
    <source>
        <dbReference type="EMBL" id="MCR2833999.1"/>
    </source>
</evidence>